<feature type="transmembrane region" description="Helical" evidence="4">
    <location>
        <begin position="310"/>
        <end position="333"/>
    </location>
</feature>
<keyword evidence="1 3" id="KW-0807">Transducer</keyword>
<dbReference type="STRING" id="1499967.U27_04526"/>
<keyword evidence="4" id="KW-0812">Transmembrane</keyword>
<dbReference type="PANTHER" id="PTHR32089:SF112">
    <property type="entry name" value="LYSOZYME-LIKE PROTEIN-RELATED"/>
    <property type="match status" value="1"/>
</dbReference>
<accession>A0A081BZ04</accession>
<evidence type="ECO:0000256" key="2">
    <source>
        <dbReference type="ARBA" id="ARBA00029447"/>
    </source>
</evidence>
<dbReference type="Gene3D" id="6.10.340.10">
    <property type="match status" value="1"/>
</dbReference>
<sequence length="780" mass="86471">MKLFSHWSIATKLILINLMVFLIIGGGMFVVFFSFSNIERMMTRIVKQDVYQVIENARIGRELTGVFADTSHLLDRFLEQEDLLKNEGDRLVKTTNALDTQRTNVRLQEALQEFTRQLQALLEQGTIISKVSQELNTIDQELTLKLKDLESLIANTIIVVRMESRDTSSLERLSLNVPWYREALLRVNISLYRVIQKHLRIASKEEEAGKSILQLLVLLDELDAKLQSLTSSEPNVKEFGQQFIDTVRSYKETIAAFYKELTAFQQQLDAMNNAQRAVLTVLEEIDAQIVETTGYIQENATGVMQSARRLIIILSGVIMVATVFGWLGIRWMVKPLLHLSRVADQLADGDIECHIADARARDEIGTLSRAFRRLILYFQEMAQTVIEISQGNLELEVMAKSKQDVLRNGFQQMILYLKEMGKFATHAARGDLRHQIVLRSQTDQLGNAFVHMREGLIALIAEIRSGADYIASISSQVLSTSLKNTEILEQIAHTAEVTSSAMQEVSASAGEVRMTTEDLTSSVEETSASINQMLASITHVAENSRKLSGFAADTSVTMTAMVNSFEKIADQAEHSKTLAETTTQDVVFGQKSMMQMMIRMTAISEVTEGISQIISQLENRSREIGTILDVINEVADQTSLLALNASIIAAQAGVHGRGFAVVANEIKELATRVATSTKKIAEIIKSVQGDSADAAKAIGQGQREVKNGVMIARQAEKALQKIEQSTKNSAGVAAEIAILVRQQTTASTQVAESIHDVANMVSEITRATQEQEKKVVVSCT</sequence>
<dbReference type="SMART" id="SM00304">
    <property type="entry name" value="HAMP"/>
    <property type="match status" value="3"/>
</dbReference>
<dbReference type="SUPFAM" id="SSF58104">
    <property type="entry name" value="Methyl-accepting chemotaxis protein (MCP) signaling domain"/>
    <property type="match status" value="1"/>
</dbReference>
<feature type="transmembrane region" description="Helical" evidence="4">
    <location>
        <begin position="13"/>
        <end position="35"/>
    </location>
</feature>
<dbReference type="Proteomes" id="UP000030661">
    <property type="component" value="Unassembled WGS sequence"/>
</dbReference>
<organism evidence="7">
    <name type="scientific">Vecturithrix granuli</name>
    <dbReference type="NCBI Taxonomy" id="1499967"/>
    <lineage>
        <taxon>Bacteria</taxon>
        <taxon>Candidatus Moduliflexota</taxon>
        <taxon>Candidatus Vecturitrichia</taxon>
        <taxon>Candidatus Vecturitrichales</taxon>
        <taxon>Candidatus Vecturitrichaceae</taxon>
        <taxon>Candidatus Vecturithrix</taxon>
    </lineage>
</organism>
<dbReference type="Pfam" id="PF00015">
    <property type="entry name" value="MCPsignal"/>
    <property type="match status" value="1"/>
</dbReference>
<dbReference type="PROSITE" id="PS50111">
    <property type="entry name" value="CHEMOTAXIS_TRANSDUC_2"/>
    <property type="match status" value="1"/>
</dbReference>
<dbReference type="SMART" id="SM00283">
    <property type="entry name" value="MA"/>
    <property type="match status" value="1"/>
</dbReference>
<dbReference type="EMBL" id="DF820466">
    <property type="protein sequence ID" value="GAK57559.1"/>
    <property type="molecule type" value="Genomic_DNA"/>
</dbReference>
<proteinExistence type="inferred from homology"/>
<evidence type="ECO:0000259" key="5">
    <source>
        <dbReference type="PROSITE" id="PS50111"/>
    </source>
</evidence>
<dbReference type="PROSITE" id="PS50885">
    <property type="entry name" value="HAMP"/>
    <property type="match status" value="1"/>
</dbReference>
<dbReference type="GO" id="GO:0007165">
    <property type="term" value="P:signal transduction"/>
    <property type="evidence" value="ECO:0007669"/>
    <property type="project" value="UniProtKB-KW"/>
</dbReference>
<dbReference type="InterPro" id="IPR004089">
    <property type="entry name" value="MCPsignal_dom"/>
</dbReference>
<dbReference type="InterPro" id="IPR003660">
    <property type="entry name" value="HAMP_dom"/>
</dbReference>
<dbReference type="AlphaFoldDB" id="A0A081BZ04"/>
<keyword evidence="4" id="KW-1133">Transmembrane helix</keyword>
<protein>
    <submittedName>
        <fullName evidence="7">Methyl-accepting protein RppA</fullName>
    </submittedName>
</protein>
<gene>
    <name evidence="7" type="ORF">U27_04526</name>
</gene>
<dbReference type="SUPFAM" id="SSF158472">
    <property type="entry name" value="HAMP domain-like"/>
    <property type="match status" value="1"/>
</dbReference>
<dbReference type="PANTHER" id="PTHR32089">
    <property type="entry name" value="METHYL-ACCEPTING CHEMOTAXIS PROTEIN MCPB"/>
    <property type="match status" value="1"/>
</dbReference>
<dbReference type="Pfam" id="PF00672">
    <property type="entry name" value="HAMP"/>
    <property type="match status" value="1"/>
</dbReference>
<feature type="domain" description="Methyl-accepting transducer" evidence="5">
    <location>
        <begin position="494"/>
        <end position="758"/>
    </location>
</feature>
<evidence type="ECO:0000256" key="3">
    <source>
        <dbReference type="PROSITE-ProRule" id="PRU00284"/>
    </source>
</evidence>
<evidence type="ECO:0000256" key="1">
    <source>
        <dbReference type="ARBA" id="ARBA00023224"/>
    </source>
</evidence>
<reference evidence="7" key="1">
    <citation type="journal article" date="2015" name="PeerJ">
        <title>First genomic representation of candidate bacterial phylum KSB3 points to enhanced environmental sensing as a trigger of wastewater bulking.</title>
        <authorList>
            <person name="Sekiguchi Y."/>
            <person name="Ohashi A."/>
            <person name="Parks D.H."/>
            <person name="Yamauchi T."/>
            <person name="Tyson G.W."/>
            <person name="Hugenholtz P."/>
        </authorList>
    </citation>
    <scope>NUCLEOTIDE SEQUENCE [LARGE SCALE GENOMIC DNA]</scope>
</reference>
<dbReference type="Gene3D" id="1.10.287.950">
    <property type="entry name" value="Methyl-accepting chemotaxis protein"/>
    <property type="match status" value="2"/>
</dbReference>
<evidence type="ECO:0000259" key="6">
    <source>
        <dbReference type="PROSITE" id="PS50885"/>
    </source>
</evidence>
<dbReference type="GO" id="GO:0016020">
    <property type="term" value="C:membrane"/>
    <property type="evidence" value="ECO:0007669"/>
    <property type="project" value="InterPro"/>
</dbReference>
<keyword evidence="8" id="KW-1185">Reference proteome</keyword>
<evidence type="ECO:0000313" key="8">
    <source>
        <dbReference type="Proteomes" id="UP000030661"/>
    </source>
</evidence>
<evidence type="ECO:0000256" key="4">
    <source>
        <dbReference type="SAM" id="Phobius"/>
    </source>
</evidence>
<keyword evidence="4" id="KW-0472">Membrane</keyword>
<dbReference type="eggNOG" id="COG0840">
    <property type="taxonomic scope" value="Bacteria"/>
</dbReference>
<dbReference type="CDD" id="cd06225">
    <property type="entry name" value="HAMP"/>
    <property type="match status" value="1"/>
</dbReference>
<feature type="domain" description="HAMP" evidence="6">
    <location>
        <begin position="330"/>
        <end position="383"/>
    </location>
</feature>
<name>A0A081BZ04_VECG1</name>
<comment type="similarity">
    <text evidence="2">Belongs to the methyl-accepting chemotaxis (MCP) protein family.</text>
</comment>
<evidence type="ECO:0000313" key="7">
    <source>
        <dbReference type="EMBL" id="GAK57559.1"/>
    </source>
</evidence>
<dbReference type="HOGENOM" id="CLU_020059_0_0_0"/>